<protein>
    <recommendedName>
        <fullName evidence="5">3-phytase</fullName>
    </recommendedName>
</protein>
<dbReference type="PANTHER" id="PTHR20963:SF55">
    <property type="entry name" value="PHOSPHATASE, PUTATIVE-RELATED"/>
    <property type="match status" value="1"/>
</dbReference>
<dbReference type="Proteomes" id="UP000310189">
    <property type="component" value="Unassembled WGS sequence"/>
</dbReference>
<dbReference type="OrthoDB" id="6509975at2759"/>
<gene>
    <name evidence="3" type="ORF">E3P99_02973</name>
</gene>
<dbReference type="Gene3D" id="3.40.50.1240">
    <property type="entry name" value="Phosphoglycerate mutase-like"/>
    <property type="match status" value="1"/>
</dbReference>
<evidence type="ECO:0008006" key="5">
    <source>
        <dbReference type="Google" id="ProtNLM"/>
    </source>
</evidence>
<keyword evidence="2" id="KW-0732">Signal</keyword>
<dbReference type="InterPro" id="IPR029033">
    <property type="entry name" value="His_PPase_superfam"/>
</dbReference>
<evidence type="ECO:0000256" key="1">
    <source>
        <dbReference type="ARBA" id="ARBA00022801"/>
    </source>
</evidence>
<name>A0A4T0FHR9_9BASI</name>
<evidence type="ECO:0000256" key="2">
    <source>
        <dbReference type="SAM" id="SignalP"/>
    </source>
</evidence>
<comment type="caution">
    <text evidence="3">The sequence shown here is derived from an EMBL/GenBank/DDBJ whole genome shotgun (WGS) entry which is preliminary data.</text>
</comment>
<sequence>MKTSVLLAVIATLASTQAKPLNERATAVVAGSATSDSIPWPTDDGYDESLYRLDQGHRGPTPTGIEPAAIQTAPAGYYPYVKEPSAPVVKPRARDAKSVDEFDVTSHWGVLTPYRSAPAILKDASPLPPPQCSVNGINVVHRHGARYPTASANPAKFASKLEEAVKTQQDANAAIQFNDELEFLADWTYKLGSAILTPIGRTEESDSGSAFRTKYGYLLKDIKAHKPIFRTTTQDRMFNSAIEFLAGFFGVENWQDRAHLVQIIEEEGHFNNTLNPSQTCEQEAADQGDKLKEEWYNHYLQDALTRLNAQAVNFDFTIDDVYALQDICAYETVALGYSEFCSLFTKDEWRGYEYAADLTNYGDDSFGSPLARARGLGWVQELLYRLSGQVSALEKQSTINTTLAYDQHTLPIDQTINIDFSHDVVLANILTTLNLTHLATPLPTDAIQSYSPEHLRWVTSNLTPFGSNIVIQSLECAGEQSGQYNRIVINDAVHPLTGINGCEDNKYGLCSRDAFVGGLQQIIQEVDFNGACYGDVENKLVAHGVPEW</sequence>
<dbReference type="GO" id="GO:0003993">
    <property type="term" value="F:acid phosphatase activity"/>
    <property type="evidence" value="ECO:0007669"/>
    <property type="project" value="TreeGrafter"/>
</dbReference>
<dbReference type="PROSITE" id="PS00616">
    <property type="entry name" value="HIS_ACID_PHOSPHAT_1"/>
    <property type="match status" value="1"/>
</dbReference>
<dbReference type="AlphaFoldDB" id="A0A4T0FHR9"/>
<dbReference type="InterPro" id="IPR033379">
    <property type="entry name" value="Acid_Pase_AS"/>
</dbReference>
<dbReference type="InterPro" id="IPR000560">
    <property type="entry name" value="His_Pase_clade-2"/>
</dbReference>
<dbReference type="PANTHER" id="PTHR20963">
    <property type="entry name" value="MULTIPLE INOSITOL POLYPHOSPHATE PHOSPHATASE-RELATED"/>
    <property type="match status" value="1"/>
</dbReference>
<dbReference type="SUPFAM" id="SSF53254">
    <property type="entry name" value="Phosphoglycerate mutase-like"/>
    <property type="match status" value="1"/>
</dbReference>
<accession>A0A4T0FHR9</accession>
<dbReference type="CDD" id="cd07061">
    <property type="entry name" value="HP_HAP_like"/>
    <property type="match status" value="1"/>
</dbReference>
<reference evidence="3 4" key="1">
    <citation type="submission" date="2019-03" db="EMBL/GenBank/DDBJ databases">
        <title>Sequencing 23 genomes of Wallemia ichthyophaga.</title>
        <authorList>
            <person name="Gostincar C."/>
        </authorList>
    </citation>
    <scope>NUCLEOTIDE SEQUENCE [LARGE SCALE GENOMIC DNA]</scope>
    <source>
        <strain evidence="3 4">EXF-5753</strain>
    </source>
</reference>
<keyword evidence="4" id="KW-1185">Reference proteome</keyword>
<proteinExistence type="predicted"/>
<evidence type="ECO:0000313" key="4">
    <source>
        <dbReference type="Proteomes" id="UP000310189"/>
    </source>
</evidence>
<dbReference type="Pfam" id="PF00328">
    <property type="entry name" value="His_Phos_2"/>
    <property type="match status" value="1"/>
</dbReference>
<keyword evidence="1" id="KW-0378">Hydrolase</keyword>
<organism evidence="3 4">
    <name type="scientific">Wallemia hederae</name>
    <dbReference type="NCBI Taxonomy" id="1540922"/>
    <lineage>
        <taxon>Eukaryota</taxon>
        <taxon>Fungi</taxon>
        <taxon>Dikarya</taxon>
        <taxon>Basidiomycota</taxon>
        <taxon>Wallemiomycotina</taxon>
        <taxon>Wallemiomycetes</taxon>
        <taxon>Wallemiales</taxon>
        <taxon>Wallemiaceae</taxon>
        <taxon>Wallemia</taxon>
    </lineage>
</organism>
<dbReference type="EMBL" id="SPNW01000048">
    <property type="protein sequence ID" value="TIA87771.1"/>
    <property type="molecule type" value="Genomic_DNA"/>
</dbReference>
<evidence type="ECO:0000313" key="3">
    <source>
        <dbReference type="EMBL" id="TIA87771.1"/>
    </source>
</evidence>
<feature type="signal peptide" evidence="2">
    <location>
        <begin position="1"/>
        <end position="18"/>
    </location>
</feature>
<feature type="chain" id="PRO_5020619675" description="3-phytase" evidence="2">
    <location>
        <begin position="19"/>
        <end position="548"/>
    </location>
</feature>